<protein>
    <submittedName>
        <fullName evidence="2">Uncharacterized protein</fullName>
    </submittedName>
</protein>
<dbReference type="Proteomes" id="UP000198703">
    <property type="component" value="Unassembled WGS sequence"/>
</dbReference>
<evidence type="ECO:0000313" key="3">
    <source>
        <dbReference type="Proteomes" id="UP000198703"/>
    </source>
</evidence>
<dbReference type="EMBL" id="FNQM01000025">
    <property type="protein sequence ID" value="SEA98294.1"/>
    <property type="molecule type" value="Genomic_DNA"/>
</dbReference>
<feature type="transmembrane region" description="Helical" evidence="1">
    <location>
        <begin position="25"/>
        <end position="51"/>
    </location>
</feature>
<sequence>MTYYQDAFCRRVVSRDLATLRGRGVAAASALLSLVAFAVLVALPLLLGVAAPETPSVEDWRGNSASLPSE</sequence>
<proteinExistence type="predicted"/>
<keyword evidence="3" id="KW-1185">Reference proteome</keyword>
<keyword evidence="1" id="KW-0812">Transmembrane</keyword>
<dbReference type="AlphaFoldDB" id="A0A1H4FLX4"/>
<accession>A0A1H4FLX4</accession>
<dbReference type="STRING" id="89524.SAMN05444370_1255"/>
<evidence type="ECO:0000256" key="1">
    <source>
        <dbReference type="SAM" id="Phobius"/>
    </source>
</evidence>
<gene>
    <name evidence="2" type="ORF">SAMN05444370_1255</name>
</gene>
<name>A0A1H4FLX4_9RHOB</name>
<reference evidence="2 3" key="1">
    <citation type="submission" date="2016-10" db="EMBL/GenBank/DDBJ databases">
        <authorList>
            <person name="de Groot N.N."/>
        </authorList>
    </citation>
    <scope>NUCLEOTIDE SEQUENCE [LARGE SCALE GENOMIC DNA]</scope>
    <source>
        <strain evidence="2 3">DSM 15345</strain>
    </source>
</reference>
<keyword evidence="1" id="KW-1133">Transmembrane helix</keyword>
<dbReference type="RefSeq" id="WP_093256110.1">
    <property type="nucleotide sequence ID" value="NZ_FNQM01000025.1"/>
</dbReference>
<organism evidence="2 3">
    <name type="scientific">Rubrimonas cliftonensis</name>
    <dbReference type="NCBI Taxonomy" id="89524"/>
    <lineage>
        <taxon>Bacteria</taxon>
        <taxon>Pseudomonadati</taxon>
        <taxon>Pseudomonadota</taxon>
        <taxon>Alphaproteobacteria</taxon>
        <taxon>Rhodobacterales</taxon>
        <taxon>Paracoccaceae</taxon>
        <taxon>Rubrimonas</taxon>
    </lineage>
</organism>
<evidence type="ECO:0000313" key="2">
    <source>
        <dbReference type="EMBL" id="SEA98294.1"/>
    </source>
</evidence>
<keyword evidence="1" id="KW-0472">Membrane</keyword>